<keyword evidence="2" id="KW-1133">Transmembrane helix</keyword>
<evidence type="ECO:0000256" key="2">
    <source>
        <dbReference type="SAM" id="Phobius"/>
    </source>
</evidence>
<evidence type="ECO:0000313" key="4">
    <source>
        <dbReference type="Proteomes" id="UP000676967"/>
    </source>
</evidence>
<name>A0ABM7LKL3_9ACTN</name>
<dbReference type="Proteomes" id="UP000676967">
    <property type="component" value="Chromosome"/>
</dbReference>
<dbReference type="EMBL" id="AP023356">
    <property type="protein sequence ID" value="BCJ39789.1"/>
    <property type="molecule type" value="Genomic_DNA"/>
</dbReference>
<feature type="transmembrane region" description="Helical" evidence="2">
    <location>
        <begin position="40"/>
        <end position="59"/>
    </location>
</feature>
<evidence type="ECO:0000256" key="1">
    <source>
        <dbReference type="SAM" id="MobiDB-lite"/>
    </source>
</evidence>
<feature type="region of interest" description="Disordered" evidence="1">
    <location>
        <begin position="65"/>
        <end position="84"/>
    </location>
</feature>
<evidence type="ECO:0000313" key="3">
    <source>
        <dbReference type="EMBL" id="BCJ39789.1"/>
    </source>
</evidence>
<dbReference type="RefSeq" id="WP_189337017.1">
    <property type="nucleotide sequence ID" value="NZ_AP023356.1"/>
</dbReference>
<proteinExistence type="predicted"/>
<keyword evidence="4" id="KW-1185">Reference proteome</keyword>
<sequence>MPSYIASTIRRSALRAGLFGSVVLGAVLIGSLLAHFTVTGTAAVVSVVGVAAFLGGALLGRRLGDEETTDPQRRASARRADHQL</sequence>
<keyword evidence="2" id="KW-0472">Membrane</keyword>
<gene>
    <name evidence="3" type="ORF">Aiant_04460</name>
</gene>
<feature type="transmembrane region" description="Helical" evidence="2">
    <location>
        <begin position="12"/>
        <end position="34"/>
    </location>
</feature>
<keyword evidence="2" id="KW-0812">Transmembrane</keyword>
<organism evidence="3 4">
    <name type="scientific">Actinoplanes ianthinogenes</name>
    <dbReference type="NCBI Taxonomy" id="122358"/>
    <lineage>
        <taxon>Bacteria</taxon>
        <taxon>Bacillati</taxon>
        <taxon>Actinomycetota</taxon>
        <taxon>Actinomycetes</taxon>
        <taxon>Micromonosporales</taxon>
        <taxon>Micromonosporaceae</taxon>
        <taxon>Actinoplanes</taxon>
    </lineage>
</organism>
<protein>
    <submittedName>
        <fullName evidence="3">Uncharacterized protein</fullName>
    </submittedName>
</protein>
<reference evidence="3 4" key="1">
    <citation type="submission" date="2020-08" db="EMBL/GenBank/DDBJ databases">
        <title>Whole genome shotgun sequence of Actinoplanes ianthinogenes NBRC 13996.</title>
        <authorList>
            <person name="Komaki H."/>
            <person name="Tamura T."/>
        </authorList>
    </citation>
    <scope>NUCLEOTIDE SEQUENCE [LARGE SCALE GENOMIC DNA]</scope>
    <source>
        <strain evidence="3 4">NBRC 13996</strain>
    </source>
</reference>
<accession>A0ABM7LKL3</accession>